<dbReference type="InParanoid" id="A0A2P5EV24"/>
<dbReference type="PANTHER" id="PTHR46159:SF18">
    <property type="entry name" value="CRC DOMAIN-CONTAINING PROTEIN"/>
    <property type="match status" value="1"/>
</dbReference>
<keyword evidence="3" id="KW-0539">Nucleus</keyword>
<accession>A0A2P5EV24</accession>
<feature type="compositionally biased region" description="Polar residues" evidence="4">
    <location>
        <begin position="661"/>
        <end position="674"/>
    </location>
</feature>
<evidence type="ECO:0000256" key="1">
    <source>
        <dbReference type="ARBA" id="ARBA00004123"/>
    </source>
</evidence>
<reference evidence="7" key="1">
    <citation type="submission" date="2016-06" db="EMBL/GenBank/DDBJ databases">
        <title>Parallel loss of symbiosis genes in relatives of nitrogen-fixing non-legume Parasponia.</title>
        <authorList>
            <person name="Van Velzen R."/>
            <person name="Holmer R."/>
            <person name="Bu F."/>
            <person name="Rutten L."/>
            <person name="Van Zeijl A."/>
            <person name="Liu W."/>
            <person name="Santuari L."/>
            <person name="Cao Q."/>
            <person name="Sharma T."/>
            <person name="Shen D."/>
            <person name="Roswanjaya Y."/>
            <person name="Wardhani T."/>
            <person name="Kalhor M.S."/>
            <person name="Jansen J."/>
            <person name="Van den Hoogen J."/>
            <person name="Gungor B."/>
            <person name="Hartog M."/>
            <person name="Hontelez J."/>
            <person name="Verver J."/>
            <person name="Yang W.-C."/>
            <person name="Schijlen E."/>
            <person name="Repin R."/>
            <person name="Schilthuizen M."/>
            <person name="Schranz E."/>
            <person name="Heidstra R."/>
            <person name="Miyata K."/>
            <person name="Fedorova E."/>
            <person name="Kohlen W."/>
            <person name="Bisseling T."/>
            <person name="Smit S."/>
            <person name="Geurts R."/>
        </authorList>
    </citation>
    <scope>NUCLEOTIDE SEQUENCE [LARGE SCALE GENOMIC DNA]</scope>
    <source>
        <strain evidence="7">cv. RG33-2</strain>
    </source>
</reference>
<dbReference type="GO" id="GO:0005634">
    <property type="term" value="C:nucleus"/>
    <property type="evidence" value="ECO:0007669"/>
    <property type="project" value="UniProtKB-SubCell"/>
</dbReference>
<gene>
    <name evidence="6" type="primary">TorCPP5</name>
    <name evidence="6" type="ORF">TorRG33x02_147490</name>
</gene>
<evidence type="ECO:0000256" key="4">
    <source>
        <dbReference type="SAM" id="MobiDB-lite"/>
    </source>
</evidence>
<feature type="compositionally biased region" description="Polar residues" evidence="4">
    <location>
        <begin position="736"/>
        <end position="746"/>
    </location>
</feature>
<name>A0A2P5EV24_TREOI</name>
<dbReference type="AlphaFoldDB" id="A0A2P5EV24"/>
<dbReference type="PROSITE" id="PS51634">
    <property type="entry name" value="CRC"/>
    <property type="match status" value="1"/>
</dbReference>
<feature type="region of interest" description="Disordered" evidence="4">
    <location>
        <begin position="45"/>
        <end position="89"/>
    </location>
</feature>
<proteinExistence type="inferred from homology"/>
<evidence type="ECO:0000313" key="7">
    <source>
        <dbReference type="Proteomes" id="UP000237000"/>
    </source>
</evidence>
<dbReference type="InterPro" id="IPR005172">
    <property type="entry name" value="CRC"/>
</dbReference>
<dbReference type="InterPro" id="IPR033467">
    <property type="entry name" value="Tesmin/TSO1-like_CXC"/>
</dbReference>
<feature type="compositionally biased region" description="Low complexity" evidence="4">
    <location>
        <begin position="713"/>
        <end position="731"/>
    </location>
</feature>
<feature type="compositionally biased region" description="Polar residues" evidence="4">
    <location>
        <begin position="619"/>
        <end position="636"/>
    </location>
</feature>
<feature type="domain" description="CRC" evidence="5">
    <location>
        <begin position="421"/>
        <end position="553"/>
    </location>
</feature>
<feature type="compositionally biased region" description="Low complexity" evidence="4">
    <location>
        <begin position="67"/>
        <end position="82"/>
    </location>
</feature>
<keyword evidence="7" id="KW-1185">Reference proteome</keyword>
<dbReference type="GO" id="GO:0003700">
    <property type="term" value="F:DNA-binding transcription factor activity"/>
    <property type="evidence" value="ECO:0007669"/>
    <property type="project" value="InterPro"/>
</dbReference>
<evidence type="ECO:0000256" key="3">
    <source>
        <dbReference type="ARBA" id="ARBA00023242"/>
    </source>
</evidence>
<feature type="region of interest" description="Disordered" evidence="4">
    <location>
        <begin position="615"/>
        <end position="674"/>
    </location>
</feature>
<comment type="subcellular location">
    <subcellularLocation>
        <location evidence="1">Nucleus</location>
    </subcellularLocation>
</comment>
<dbReference type="InterPro" id="IPR044522">
    <property type="entry name" value="TSO1-like"/>
</dbReference>
<dbReference type="PANTHER" id="PTHR46159">
    <property type="entry name" value="PROTEIN TESMIN/TSO1-LIKE CXC 2"/>
    <property type="match status" value="1"/>
</dbReference>
<sequence length="764" mass="84344">MTEKICEKIFSSLSLQNLNPDPPTPYPYTHIALQSLLSLSLSLSRREQMDRSPDPNRNGAPPPPPSSSSSSSLPTFISPTSTANESPASEFFRNLSPLETRAGSRFNATLNSPDYLFTSHPSSYTDPLFPHQDSRSRGFDTSPSVLETPAFDNQSYAPSSPYLYGHYTDPNDLDAFDDRNIRTRLANLPLGPRVLDGNNNNNLNTNSAFERESSTFQRAQWSGTSGDFASGTFQHNHGTRRQLQFGTDARTNSNGSSSFNGLSRNTINVRPHIRVANFSSLLSPNVGEGRASSSQLAVNSVQYTHSQTMNASSDVFGSRHRGGGCFAEDSNTSFSSSVCGETSNHVNNYQQERPAVIEARSLPLHPVRSTTPYGGPLHLTLNEQPILPCGSMLPWQDIDRVDESYQESPKRKRLRATNTTGGKGCKCKKSGCRRLYCECYGAGEYCSEDCACEDCRNHGEYAMEIIEEKAQVQARNPQAFVPKVVMDGTDSPANTREEGTKASAKEVAIARKRHKRGCYCKRSKCEKKYCECFQANVGCSSRCRCEGCENKFGKRPETMNCRAEVQNNPSNENMYSLMDQIDVTETGTRNTNQSSTREVEAMSCFTTPIYKTSVERSSIETTSSPSDGRDFSTVSRSKWHPGNHLHEPSATGFAHQRSRLHSLTPQSNRSNTSFGVYGGLQDIMHNAIDQPEHISNPIDAVQATPPNQREVFSSQQLQSNRPSSSSLLPDSRTQRKSSSSPLPGSRTQRKLVLKNIPPFGSLTP</sequence>
<dbReference type="SMART" id="SM01114">
    <property type="entry name" value="CXC"/>
    <property type="match status" value="2"/>
</dbReference>
<dbReference type="Pfam" id="PF03638">
    <property type="entry name" value="TCR"/>
    <property type="match status" value="2"/>
</dbReference>
<comment type="caution">
    <text evidence="6">The sequence shown here is derived from an EMBL/GenBank/DDBJ whole genome shotgun (WGS) entry which is preliminary data.</text>
</comment>
<feature type="region of interest" description="Disordered" evidence="4">
    <location>
        <begin position="708"/>
        <end position="764"/>
    </location>
</feature>
<feature type="compositionally biased region" description="Basic and acidic residues" evidence="4">
    <location>
        <begin position="45"/>
        <end position="54"/>
    </location>
</feature>
<dbReference type="Proteomes" id="UP000237000">
    <property type="component" value="Unassembled WGS sequence"/>
</dbReference>
<organism evidence="6 7">
    <name type="scientific">Trema orientale</name>
    <name type="common">Charcoal tree</name>
    <name type="synonym">Celtis orientalis</name>
    <dbReference type="NCBI Taxonomy" id="63057"/>
    <lineage>
        <taxon>Eukaryota</taxon>
        <taxon>Viridiplantae</taxon>
        <taxon>Streptophyta</taxon>
        <taxon>Embryophyta</taxon>
        <taxon>Tracheophyta</taxon>
        <taxon>Spermatophyta</taxon>
        <taxon>Magnoliopsida</taxon>
        <taxon>eudicotyledons</taxon>
        <taxon>Gunneridae</taxon>
        <taxon>Pentapetalae</taxon>
        <taxon>rosids</taxon>
        <taxon>fabids</taxon>
        <taxon>Rosales</taxon>
        <taxon>Cannabaceae</taxon>
        <taxon>Trema</taxon>
    </lineage>
</organism>
<protein>
    <submittedName>
        <fullName evidence="6">Lin-54-like protein</fullName>
    </submittedName>
</protein>
<dbReference type="OrthoDB" id="6283463at2759"/>
<comment type="similarity">
    <text evidence="2">Belongs to the lin-54 family.</text>
</comment>
<dbReference type="EMBL" id="JXTC01000094">
    <property type="protein sequence ID" value="PON89398.1"/>
    <property type="molecule type" value="Genomic_DNA"/>
</dbReference>
<evidence type="ECO:0000256" key="2">
    <source>
        <dbReference type="ARBA" id="ARBA00007267"/>
    </source>
</evidence>
<evidence type="ECO:0000313" key="6">
    <source>
        <dbReference type="EMBL" id="PON89398.1"/>
    </source>
</evidence>
<dbReference type="STRING" id="63057.A0A2P5EV24"/>
<evidence type="ECO:0000259" key="5">
    <source>
        <dbReference type="PROSITE" id="PS51634"/>
    </source>
</evidence>